<evidence type="ECO:0000313" key="2">
    <source>
        <dbReference type="EMBL" id="KAF2736359.1"/>
    </source>
</evidence>
<comment type="caution">
    <text evidence="2">The sequence shown here is derived from an EMBL/GenBank/DDBJ whole genome shotgun (WGS) entry which is preliminary data.</text>
</comment>
<dbReference type="AlphaFoldDB" id="A0A9P4R0J0"/>
<keyword evidence="1" id="KW-1133">Transmembrane helix</keyword>
<dbReference type="Proteomes" id="UP000799444">
    <property type="component" value="Unassembled WGS sequence"/>
</dbReference>
<evidence type="ECO:0000256" key="1">
    <source>
        <dbReference type="SAM" id="Phobius"/>
    </source>
</evidence>
<keyword evidence="1" id="KW-0472">Membrane</keyword>
<accession>A0A9P4R0J0</accession>
<gene>
    <name evidence="2" type="ORF">EJ04DRAFT_511171</name>
</gene>
<proteinExistence type="predicted"/>
<protein>
    <submittedName>
        <fullName evidence="2">Uncharacterized protein</fullName>
    </submittedName>
</protein>
<evidence type="ECO:0000313" key="3">
    <source>
        <dbReference type="Proteomes" id="UP000799444"/>
    </source>
</evidence>
<keyword evidence="3" id="KW-1185">Reference proteome</keyword>
<reference evidence="2" key="1">
    <citation type="journal article" date="2020" name="Stud. Mycol.">
        <title>101 Dothideomycetes genomes: a test case for predicting lifestyles and emergence of pathogens.</title>
        <authorList>
            <person name="Haridas S."/>
            <person name="Albert R."/>
            <person name="Binder M."/>
            <person name="Bloem J."/>
            <person name="Labutti K."/>
            <person name="Salamov A."/>
            <person name="Andreopoulos B."/>
            <person name="Baker S."/>
            <person name="Barry K."/>
            <person name="Bills G."/>
            <person name="Bluhm B."/>
            <person name="Cannon C."/>
            <person name="Castanera R."/>
            <person name="Culley D."/>
            <person name="Daum C."/>
            <person name="Ezra D."/>
            <person name="Gonzalez J."/>
            <person name="Henrissat B."/>
            <person name="Kuo A."/>
            <person name="Liang C."/>
            <person name="Lipzen A."/>
            <person name="Lutzoni F."/>
            <person name="Magnuson J."/>
            <person name="Mondo S."/>
            <person name="Nolan M."/>
            <person name="Ohm R."/>
            <person name="Pangilinan J."/>
            <person name="Park H.-J."/>
            <person name="Ramirez L."/>
            <person name="Alfaro M."/>
            <person name="Sun H."/>
            <person name="Tritt A."/>
            <person name="Yoshinaga Y."/>
            <person name="Zwiers L.-H."/>
            <person name="Turgeon B."/>
            <person name="Goodwin S."/>
            <person name="Spatafora J."/>
            <person name="Crous P."/>
            <person name="Grigoriev I."/>
        </authorList>
    </citation>
    <scope>NUCLEOTIDE SEQUENCE</scope>
    <source>
        <strain evidence="2">CBS 125425</strain>
    </source>
</reference>
<organism evidence="2 3">
    <name type="scientific">Polyplosphaeria fusca</name>
    <dbReference type="NCBI Taxonomy" id="682080"/>
    <lineage>
        <taxon>Eukaryota</taxon>
        <taxon>Fungi</taxon>
        <taxon>Dikarya</taxon>
        <taxon>Ascomycota</taxon>
        <taxon>Pezizomycotina</taxon>
        <taxon>Dothideomycetes</taxon>
        <taxon>Pleosporomycetidae</taxon>
        <taxon>Pleosporales</taxon>
        <taxon>Tetraplosphaeriaceae</taxon>
        <taxon>Polyplosphaeria</taxon>
    </lineage>
</organism>
<keyword evidence="1" id="KW-0812">Transmembrane</keyword>
<feature type="transmembrane region" description="Helical" evidence="1">
    <location>
        <begin position="28"/>
        <end position="49"/>
    </location>
</feature>
<dbReference type="EMBL" id="ML996126">
    <property type="protein sequence ID" value="KAF2736359.1"/>
    <property type="molecule type" value="Genomic_DNA"/>
</dbReference>
<name>A0A9P4R0J0_9PLEO</name>
<sequence>MSSSRASAFLFERTSIESEIRPDIYTRVSGVLAVLSTVWVAVSAGLACARRKISATTSGPSHRTVRLDIGCCKAFRVCYGPLAWM</sequence>